<dbReference type="AlphaFoldDB" id="A0A7K0CRV8"/>
<accession>A0A7K0CRV8</accession>
<evidence type="ECO:0000313" key="2">
    <source>
        <dbReference type="Proteomes" id="UP000466345"/>
    </source>
</evidence>
<gene>
    <name evidence="1" type="ORF">SRB5_64260</name>
</gene>
<comment type="caution">
    <text evidence="1">The sequence shown here is derived from an EMBL/GenBank/DDBJ whole genome shotgun (WGS) entry which is preliminary data.</text>
</comment>
<protein>
    <recommendedName>
        <fullName evidence="3">Transcriptional regulator</fullName>
    </recommendedName>
</protein>
<dbReference type="EMBL" id="WEGJ01000048">
    <property type="protein sequence ID" value="MQY16228.1"/>
    <property type="molecule type" value="Genomic_DNA"/>
</dbReference>
<reference evidence="1 2" key="1">
    <citation type="submission" date="2019-10" db="EMBL/GenBank/DDBJ databases">
        <title>Streptomyces smaragdinus sp. nov. and Streptomyces fabii sp. nov., isolated from the gut of fungus growing-termite Macrotermes natalensis.</title>
        <authorList>
            <person name="Schwitalla J."/>
            <person name="Benndorf R."/>
            <person name="Martin K."/>
            <person name="De Beer W."/>
            <person name="Kaster A.-K."/>
            <person name="Vollmers J."/>
            <person name="Poulsen M."/>
            <person name="Beemelmanns C."/>
        </authorList>
    </citation>
    <scope>NUCLEOTIDE SEQUENCE [LARGE SCALE GENOMIC DNA]</scope>
    <source>
        <strain evidence="1 2">RB5</strain>
    </source>
</reference>
<evidence type="ECO:0000313" key="1">
    <source>
        <dbReference type="EMBL" id="MQY16228.1"/>
    </source>
</evidence>
<keyword evidence="2" id="KW-1185">Reference proteome</keyword>
<name>A0A7K0CRV8_9ACTN</name>
<dbReference type="RefSeq" id="WP_323378838.1">
    <property type="nucleotide sequence ID" value="NZ_WEGJ01000048.1"/>
</dbReference>
<sequence length="438" mass="46839">MAPPPTPVALPQELLRDPALRRALAGRDFSALFSTANAAGMSFNRIAEACGMKTERVSKVARGMATVTALETVERIADGLHIPGVLMGLAARPWEATVRSSTELSNGDDLMKRRQLLRGALAAGLTGSAITALTAARQSFDQALTGHTPTDVDDIEAATESYGYGYQGQDPARVLADLVVDFTEIRPLLQHPQPVGTRSRLCRAAGQMAGMAAVVLHDLGERKEARTWFMTAARAAGESGDRRLYAWILAREAMVPLNYGAPRAAADLAERARQAAGAAVATLAAAVAARAYALTGQDDRARAAIADADRLMHRLDGNEHADTWFGHCEQKHHVHLSHALTALGDTHRASESQSRALELSAPASRMTRALIQIDAAVCTHKKGDPATACHQASAALEALPPGYRTGLTHTRALDLYRAIPAEHHREPAVRNLRQVLAV</sequence>
<proteinExistence type="predicted"/>
<organism evidence="1 2">
    <name type="scientific">Streptomyces smaragdinus</name>
    <dbReference type="NCBI Taxonomy" id="2585196"/>
    <lineage>
        <taxon>Bacteria</taxon>
        <taxon>Bacillati</taxon>
        <taxon>Actinomycetota</taxon>
        <taxon>Actinomycetes</taxon>
        <taxon>Kitasatosporales</taxon>
        <taxon>Streptomycetaceae</taxon>
        <taxon>Streptomyces</taxon>
    </lineage>
</organism>
<dbReference type="Proteomes" id="UP000466345">
    <property type="component" value="Unassembled WGS sequence"/>
</dbReference>
<evidence type="ECO:0008006" key="3">
    <source>
        <dbReference type="Google" id="ProtNLM"/>
    </source>
</evidence>